<sequence>MIPMYSNKLKFEFLKSLLIFVSGDAEGLDVVVTKERHAIMSGLMQSSQFHRGNFHGQSFQGCRKWETRNNGISQFELSTESALGPCICPTKDEQRSTKEEVVSANFPHHQSGLLLLQEVKHFSMAPIYFATLVDLLKEKTVLTIQLKLAIPRYMAQVPPNGCKAFCLTGSEPDATGSGTTTPGSSSSQGTEASNQFLGKRKIQDLVSQVDPQGKVDSEVEQLLLEIADDFIDSVRHRNDLFLVIVIFFVRIGPGGWEIAGFMFCMLPFSFFYGSSSKIVTTFACNLAKHRKSLTLESKDILLHLEKDWNLTVPGFSSEDKKHHPEHSSGDLCKERLEMIPAMMEASPQAETSTSSSDKETVSPGLGDQVGSTDIIGPPSSEELASPSNGEI</sequence>
<keyword evidence="7" id="KW-0472">Membrane</keyword>
<accession>A0A9J5YNB4</accession>
<dbReference type="OrthoDB" id="2193432at2759"/>
<dbReference type="PANTHER" id="PTHR12264">
    <property type="entry name" value="TRANSCRIPTION INITIATION FACTOR TFIID SUBUNIT 12"/>
    <property type="match status" value="1"/>
</dbReference>
<dbReference type="InterPro" id="IPR009072">
    <property type="entry name" value="Histone-fold"/>
</dbReference>
<evidence type="ECO:0000256" key="5">
    <source>
        <dbReference type="ARBA" id="ARBA00023242"/>
    </source>
</evidence>
<dbReference type="Gene3D" id="1.10.20.10">
    <property type="entry name" value="Histone, subunit A"/>
    <property type="match status" value="2"/>
</dbReference>
<evidence type="ECO:0000313" key="10">
    <source>
        <dbReference type="Proteomes" id="UP000824120"/>
    </source>
</evidence>
<dbReference type="GO" id="GO:0003677">
    <property type="term" value="F:DNA binding"/>
    <property type="evidence" value="ECO:0007669"/>
    <property type="project" value="TreeGrafter"/>
</dbReference>
<dbReference type="CDD" id="cd07981">
    <property type="entry name" value="HFD_TAF12"/>
    <property type="match status" value="1"/>
</dbReference>
<keyword evidence="7" id="KW-1133">Transmembrane helix</keyword>
<protein>
    <recommendedName>
        <fullName evidence="8">Transcription initiation factor TFIID subunit 12 domain-containing protein</fullName>
    </recommendedName>
</protein>
<dbReference type="SUPFAM" id="SSF47113">
    <property type="entry name" value="Histone-fold"/>
    <property type="match status" value="2"/>
</dbReference>
<comment type="caution">
    <text evidence="9">The sequence shown here is derived from an EMBL/GenBank/DDBJ whole genome shotgun (WGS) entry which is preliminary data.</text>
</comment>
<keyword evidence="3" id="KW-0805">Transcription regulation</keyword>
<dbReference type="GO" id="GO:0051123">
    <property type="term" value="P:RNA polymerase II preinitiation complex assembly"/>
    <property type="evidence" value="ECO:0007669"/>
    <property type="project" value="TreeGrafter"/>
</dbReference>
<dbReference type="GO" id="GO:0046982">
    <property type="term" value="F:protein heterodimerization activity"/>
    <property type="evidence" value="ECO:0007669"/>
    <property type="project" value="InterPro"/>
</dbReference>
<evidence type="ECO:0000256" key="4">
    <source>
        <dbReference type="ARBA" id="ARBA00023163"/>
    </source>
</evidence>
<dbReference type="Proteomes" id="UP000824120">
    <property type="component" value="Chromosome 6"/>
</dbReference>
<dbReference type="GO" id="GO:0017025">
    <property type="term" value="F:TBP-class protein binding"/>
    <property type="evidence" value="ECO:0007669"/>
    <property type="project" value="TreeGrafter"/>
</dbReference>
<proteinExistence type="inferred from homology"/>
<comment type="similarity">
    <text evidence="2">Belongs to the TAF12 family.</text>
</comment>
<dbReference type="EMBL" id="JACXVP010000006">
    <property type="protein sequence ID" value="KAG5601921.1"/>
    <property type="molecule type" value="Genomic_DNA"/>
</dbReference>
<dbReference type="InterPro" id="IPR037794">
    <property type="entry name" value="TAF12"/>
</dbReference>
<keyword evidence="10" id="KW-1185">Reference proteome</keyword>
<keyword evidence="5" id="KW-0539">Nucleus</keyword>
<comment type="subcellular location">
    <subcellularLocation>
        <location evidence="1">Nucleus</location>
    </subcellularLocation>
</comment>
<gene>
    <name evidence="9" type="ORF">H5410_033291</name>
</gene>
<evidence type="ECO:0000256" key="1">
    <source>
        <dbReference type="ARBA" id="ARBA00004123"/>
    </source>
</evidence>
<keyword evidence="7" id="KW-0812">Transmembrane</keyword>
<evidence type="ECO:0000256" key="3">
    <source>
        <dbReference type="ARBA" id="ARBA00023015"/>
    </source>
</evidence>
<evidence type="ECO:0000256" key="7">
    <source>
        <dbReference type="SAM" id="Phobius"/>
    </source>
</evidence>
<evidence type="ECO:0000256" key="6">
    <source>
        <dbReference type="SAM" id="MobiDB-lite"/>
    </source>
</evidence>
<feature type="transmembrane region" description="Helical" evidence="7">
    <location>
        <begin position="240"/>
        <end position="263"/>
    </location>
</feature>
<organism evidence="9 10">
    <name type="scientific">Solanum commersonii</name>
    <name type="common">Commerson's wild potato</name>
    <name type="synonym">Commerson's nightshade</name>
    <dbReference type="NCBI Taxonomy" id="4109"/>
    <lineage>
        <taxon>Eukaryota</taxon>
        <taxon>Viridiplantae</taxon>
        <taxon>Streptophyta</taxon>
        <taxon>Embryophyta</taxon>
        <taxon>Tracheophyta</taxon>
        <taxon>Spermatophyta</taxon>
        <taxon>Magnoliopsida</taxon>
        <taxon>eudicotyledons</taxon>
        <taxon>Gunneridae</taxon>
        <taxon>Pentapetalae</taxon>
        <taxon>asterids</taxon>
        <taxon>lamiids</taxon>
        <taxon>Solanales</taxon>
        <taxon>Solanaceae</taxon>
        <taxon>Solanoideae</taxon>
        <taxon>Solaneae</taxon>
        <taxon>Solanum</taxon>
    </lineage>
</organism>
<dbReference type="InterPro" id="IPR003228">
    <property type="entry name" value="TFIID_TAF12_dom"/>
</dbReference>
<feature type="domain" description="Transcription initiation factor TFIID subunit 12" evidence="8">
    <location>
        <begin position="279"/>
        <end position="310"/>
    </location>
</feature>
<feature type="domain" description="Transcription initiation factor TFIID subunit 12" evidence="8">
    <location>
        <begin position="198"/>
        <end position="236"/>
    </location>
</feature>
<dbReference type="GO" id="GO:0000124">
    <property type="term" value="C:SAGA complex"/>
    <property type="evidence" value="ECO:0007669"/>
    <property type="project" value="InterPro"/>
</dbReference>
<dbReference type="Pfam" id="PF03847">
    <property type="entry name" value="TFIID_20kDa"/>
    <property type="match status" value="2"/>
</dbReference>
<name>A0A9J5YNB4_SOLCO</name>
<dbReference type="GO" id="GO:0005669">
    <property type="term" value="C:transcription factor TFIID complex"/>
    <property type="evidence" value="ECO:0007669"/>
    <property type="project" value="InterPro"/>
</dbReference>
<evidence type="ECO:0000313" key="9">
    <source>
        <dbReference type="EMBL" id="KAG5601921.1"/>
    </source>
</evidence>
<feature type="region of interest" description="Disordered" evidence="6">
    <location>
        <begin position="343"/>
        <end position="391"/>
    </location>
</feature>
<dbReference type="PANTHER" id="PTHR12264:SF24">
    <property type="entry name" value="TRANSCRIPTION INITIATION FACTOR TFIID SUBUNIT 12 DOMAIN-CONTAINING PROTEIN"/>
    <property type="match status" value="1"/>
</dbReference>
<reference evidence="9 10" key="1">
    <citation type="submission" date="2020-09" db="EMBL/GenBank/DDBJ databases">
        <title>De no assembly of potato wild relative species, Solanum commersonii.</title>
        <authorList>
            <person name="Cho K."/>
        </authorList>
    </citation>
    <scope>NUCLEOTIDE SEQUENCE [LARGE SCALE GENOMIC DNA]</scope>
    <source>
        <strain evidence="9">LZ3.2</strain>
        <tissue evidence="9">Leaf</tissue>
    </source>
</reference>
<keyword evidence="4" id="KW-0804">Transcription</keyword>
<evidence type="ECO:0000259" key="8">
    <source>
        <dbReference type="Pfam" id="PF03847"/>
    </source>
</evidence>
<evidence type="ECO:0000256" key="2">
    <source>
        <dbReference type="ARBA" id="ARBA00007530"/>
    </source>
</evidence>
<dbReference type="AlphaFoldDB" id="A0A9J5YNB4"/>